<reference evidence="2" key="2">
    <citation type="submission" date="2023-05" db="EMBL/GenBank/DDBJ databases">
        <authorList>
            <consortium name="Lawrence Berkeley National Laboratory"/>
            <person name="Steindorff A."/>
            <person name="Hensen N."/>
            <person name="Bonometti L."/>
            <person name="Westerberg I."/>
            <person name="Brannstrom I.O."/>
            <person name="Guillou S."/>
            <person name="Cros-Aarteil S."/>
            <person name="Calhoun S."/>
            <person name="Haridas S."/>
            <person name="Kuo A."/>
            <person name="Mondo S."/>
            <person name="Pangilinan J."/>
            <person name="Riley R."/>
            <person name="Labutti K."/>
            <person name="Andreopoulos B."/>
            <person name="Lipzen A."/>
            <person name="Chen C."/>
            <person name="Yanf M."/>
            <person name="Daum C."/>
            <person name="Ng V."/>
            <person name="Clum A."/>
            <person name="Ohm R."/>
            <person name="Martin F."/>
            <person name="Silar P."/>
            <person name="Natvig D."/>
            <person name="Lalanne C."/>
            <person name="Gautier V."/>
            <person name="Ament-Velasquez S.L."/>
            <person name="Kruys A."/>
            <person name="Hutchinson M.I."/>
            <person name="Powell A.J."/>
            <person name="Barry K."/>
            <person name="Miller A.N."/>
            <person name="Grigoriev I.V."/>
            <person name="Debuchy R."/>
            <person name="Gladieux P."/>
            <person name="Thoren M.H."/>
            <person name="Johannesson H."/>
        </authorList>
    </citation>
    <scope>NUCLEOTIDE SEQUENCE</scope>
    <source>
        <strain evidence="2">CBS 731.68</strain>
    </source>
</reference>
<protein>
    <submittedName>
        <fullName evidence="2">Uncharacterized protein</fullName>
    </submittedName>
</protein>
<proteinExistence type="predicted"/>
<accession>A0AAN6Z118</accession>
<name>A0AAN6Z118_9PEZI</name>
<gene>
    <name evidence="2" type="ORF">N657DRAFT_683887</name>
</gene>
<dbReference type="EMBL" id="MU853241">
    <property type="protein sequence ID" value="KAK4120069.1"/>
    <property type="molecule type" value="Genomic_DNA"/>
</dbReference>
<feature type="compositionally biased region" description="Low complexity" evidence="1">
    <location>
        <begin position="91"/>
        <end position="106"/>
    </location>
</feature>
<feature type="region of interest" description="Disordered" evidence="1">
    <location>
        <begin position="1"/>
        <end position="126"/>
    </location>
</feature>
<feature type="compositionally biased region" description="Polar residues" evidence="1">
    <location>
        <begin position="68"/>
        <end position="86"/>
    </location>
</feature>
<evidence type="ECO:0000313" key="3">
    <source>
        <dbReference type="Proteomes" id="UP001302602"/>
    </source>
</evidence>
<dbReference type="AlphaFoldDB" id="A0AAN6Z118"/>
<dbReference type="GeneID" id="87833386"/>
<reference evidence="2" key="1">
    <citation type="journal article" date="2023" name="Mol. Phylogenet. Evol.">
        <title>Genome-scale phylogeny and comparative genomics of the fungal order Sordariales.</title>
        <authorList>
            <person name="Hensen N."/>
            <person name="Bonometti L."/>
            <person name="Westerberg I."/>
            <person name="Brannstrom I.O."/>
            <person name="Guillou S."/>
            <person name="Cros-Aarteil S."/>
            <person name="Calhoun S."/>
            <person name="Haridas S."/>
            <person name="Kuo A."/>
            <person name="Mondo S."/>
            <person name="Pangilinan J."/>
            <person name="Riley R."/>
            <person name="LaButti K."/>
            <person name="Andreopoulos B."/>
            <person name="Lipzen A."/>
            <person name="Chen C."/>
            <person name="Yan M."/>
            <person name="Daum C."/>
            <person name="Ng V."/>
            <person name="Clum A."/>
            <person name="Steindorff A."/>
            <person name="Ohm R.A."/>
            <person name="Martin F."/>
            <person name="Silar P."/>
            <person name="Natvig D.O."/>
            <person name="Lalanne C."/>
            <person name="Gautier V."/>
            <person name="Ament-Velasquez S.L."/>
            <person name="Kruys A."/>
            <person name="Hutchinson M.I."/>
            <person name="Powell A.J."/>
            <person name="Barry K."/>
            <person name="Miller A.N."/>
            <person name="Grigoriev I.V."/>
            <person name="Debuchy R."/>
            <person name="Gladieux P."/>
            <person name="Hiltunen Thoren M."/>
            <person name="Johannesson H."/>
        </authorList>
    </citation>
    <scope>NUCLEOTIDE SEQUENCE</scope>
    <source>
        <strain evidence="2">CBS 731.68</strain>
    </source>
</reference>
<evidence type="ECO:0000313" key="2">
    <source>
        <dbReference type="EMBL" id="KAK4120069.1"/>
    </source>
</evidence>
<comment type="caution">
    <text evidence="2">The sequence shown here is derived from an EMBL/GenBank/DDBJ whole genome shotgun (WGS) entry which is preliminary data.</text>
</comment>
<keyword evidence="3" id="KW-1185">Reference proteome</keyword>
<organism evidence="2 3">
    <name type="scientific">Parathielavia appendiculata</name>
    <dbReference type="NCBI Taxonomy" id="2587402"/>
    <lineage>
        <taxon>Eukaryota</taxon>
        <taxon>Fungi</taxon>
        <taxon>Dikarya</taxon>
        <taxon>Ascomycota</taxon>
        <taxon>Pezizomycotina</taxon>
        <taxon>Sordariomycetes</taxon>
        <taxon>Sordariomycetidae</taxon>
        <taxon>Sordariales</taxon>
        <taxon>Chaetomiaceae</taxon>
        <taxon>Parathielavia</taxon>
    </lineage>
</organism>
<feature type="compositionally biased region" description="Basic residues" evidence="1">
    <location>
        <begin position="1"/>
        <end position="11"/>
    </location>
</feature>
<sequence>MGNLFSRHKYRSEKSRSSSQSEKLNPYLFQHRPPNSKSTCYPHPPGPNHRAYHHHQSKIDPRNELYQLPQSASRRVTNNLNPSSRPVTAVSLASSSTLRPSSSNGSYPQRGKKATPSSSKASKARVAPESKYLLEVHCTDCDSRPLRCANPGCKGCKDCRVSCASAENLNEQSNSAYNFRNPSYDRDVKLWKLHVDFCSLKANFADRGDGTRERDVTWAVLTEFVGAQEYGAAEGKAKLFGFSELVRLEARLRSEIEELGPNNTVGGKR</sequence>
<dbReference type="Proteomes" id="UP001302602">
    <property type="component" value="Unassembled WGS sequence"/>
</dbReference>
<evidence type="ECO:0000256" key="1">
    <source>
        <dbReference type="SAM" id="MobiDB-lite"/>
    </source>
</evidence>
<dbReference type="RefSeq" id="XP_062643841.1">
    <property type="nucleotide sequence ID" value="XM_062796618.1"/>
</dbReference>